<dbReference type="AlphaFoldDB" id="A0A699ZVL0"/>
<dbReference type="Proteomes" id="UP000485058">
    <property type="component" value="Unassembled WGS sequence"/>
</dbReference>
<dbReference type="PROSITE" id="PS50235">
    <property type="entry name" value="USP_3"/>
    <property type="match status" value="1"/>
</dbReference>
<dbReference type="GO" id="GO:0005829">
    <property type="term" value="C:cytosol"/>
    <property type="evidence" value="ECO:0007669"/>
    <property type="project" value="TreeGrafter"/>
</dbReference>
<gene>
    <name evidence="9" type="ORF">HaLaN_20222</name>
</gene>
<evidence type="ECO:0000256" key="4">
    <source>
        <dbReference type="ARBA" id="ARBA00022670"/>
    </source>
</evidence>
<evidence type="ECO:0000256" key="3">
    <source>
        <dbReference type="ARBA" id="ARBA00012759"/>
    </source>
</evidence>
<dbReference type="EC" id="3.4.19.12" evidence="3"/>
<proteinExistence type="inferred from homology"/>
<evidence type="ECO:0000259" key="8">
    <source>
        <dbReference type="PROSITE" id="PS50235"/>
    </source>
</evidence>
<dbReference type="InterPro" id="IPR028889">
    <property type="entry name" value="USP"/>
</dbReference>
<keyword evidence="10" id="KW-1185">Reference proteome</keyword>
<sequence>VELLPVTGLRRVWATKMGAGLQNLGNTCYMNSVLQCLAYLPPVASGVQMNVLHGLPSSCPLAQTGKLCTCCAISKQLSDQLSTFDRAIRPVAISTALPQLSKAFVRGRQEDAHEFLLAVLEAVERDIKRGVVELGGLKDGANKYKCDRCKRLVRATKALSIHHEPNILVVHLKRFDALSLCSKISRHVDFGHTLDLAPYSCAAAAASSGKAGAKVNGTANGHGGTTSAHYVLQGLVVHQGGSLHSGHYLAYVRDGTGRFWCANDATVTASTAAEVLQQQAYLLFFSRTELRSLPPPPYVPPPPAAGVAQA</sequence>
<keyword evidence="6 9" id="KW-0378">Hydrolase</keyword>
<accession>A0A699ZVL0</accession>
<dbReference type="PROSITE" id="PS00972">
    <property type="entry name" value="USP_1"/>
    <property type="match status" value="1"/>
</dbReference>
<feature type="non-terminal residue" evidence="9">
    <location>
        <position position="310"/>
    </location>
</feature>
<feature type="non-terminal residue" evidence="9">
    <location>
        <position position="1"/>
    </location>
</feature>
<dbReference type="Gene3D" id="3.90.70.10">
    <property type="entry name" value="Cysteine proteinases"/>
    <property type="match status" value="2"/>
</dbReference>
<dbReference type="SUPFAM" id="SSF54001">
    <property type="entry name" value="Cysteine proteinases"/>
    <property type="match status" value="1"/>
</dbReference>
<dbReference type="InterPro" id="IPR050164">
    <property type="entry name" value="Peptidase_C19"/>
</dbReference>
<dbReference type="Pfam" id="PF00443">
    <property type="entry name" value="UCH"/>
    <property type="match status" value="1"/>
</dbReference>
<evidence type="ECO:0000256" key="1">
    <source>
        <dbReference type="ARBA" id="ARBA00000707"/>
    </source>
</evidence>
<comment type="similarity">
    <text evidence="2">Belongs to the peptidase C19 family.</text>
</comment>
<keyword evidence="4" id="KW-0645">Protease</keyword>
<dbReference type="EMBL" id="BLLF01002106">
    <property type="protein sequence ID" value="GFH22714.1"/>
    <property type="molecule type" value="Genomic_DNA"/>
</dbReference>
<dbReference type="PANTHER" id="PTHR24006">
    <property type="entry name" value="UBIQUITIN CARBOXYL-TERMINAL HYDROLASE"/>
    <property type="match status" value="1"/>
</dbReference>
<comment type="catalytic activity">
    <reaction evidence="1">
        <text>Thiol-dependent hydrolysis of ester, thioester, amide, peptide and isopeptide bonds formed by the C-terminal Gly of ubiquitin (a 76-residue protein attached to proteins as an intracellular targeting signal).</text>
        <dbReference type="EC" id="3.4.19.12"/>
    </reaction>
</comment>
<dbReference type="GO" id="GO:0004843">
    <property type="term" value="F:cysteine-type deubiquitinase activity"/>
    <property type="evidence" value="ECO:0007669"/>
    <property type="project" value="UniProtKB-EC"/>
</dbReference>
<evidence type="ECO:0000256" key="2">
    <source>
        <dbReference type="ARBA" id="ARBA00009085"/>
    </source>
</evidence>
<evidence type="ECO:0000256" key="7">
    <source>
        <dbReference type="ARBA" id="ARBA00022807"/>
    </source>
</evidence>
<protein>
    <recommendedName>
        <fullName evidence="3">ubiquitinyl hydrolase 1</fullName>
        <ecNumber evidence="3">3.4.19.12</ecNumber>
    </recommendedName>
</protein>
<comment type="caution">
    <text evidence="9">The sequence shown here is derived from an EMBL/GenBank/DDBJ whole genome shotgun (WGS) entry which is preliminary data.</text>
</comment>
<dbReference type="PROSITE" id="PS00973">
    <property type="entry name" value="USP_2"/>
    <property type="match status" value="1"/>
</dbReference>
<evidence type="ECO:0000313" key="9">
    <source>
        <dbReference type="EMBL" id="GFH22714.1"/>
    </source>
</evidence>
<evidence type="ECO:0000256" key="5">
    <source>
        <dbReference type="ARBA" id="ARBA00022786"/>
    </source>
</evidence>
<dbReference type="InterPro" id="IPR001394">
    <property type="entry name" value="Peptidase_C19_UCH"/>
</dbReference>
<keyword evidence="7" id="KW-0788">Thiol protease</keyword>
<dbReference type="InterPro" id="IPR038765">
    <property type="entry name" value="Papain-like_cys_pep_sf"/>
</dbReference>
<evidence type="ECO:0000256" key="6">
    <source>
        <dbReference type="ARBA" id="ARBA00022801"/>
    </source>
</evidence>
<dbReference type="GO" id="GO:0005634">
    <property type="term" value="C:nucleus"/>
    <property type="evidence" value="ECO:0007669"/>
    <property type="project" value="TreeGrafter"/>
</dbReference>
<keyword evidence="5" id="KW-0833">Ubl conjugation pathway</keyword>
<dbReference type="InterPro" id="IPR018200">
    <property type="entry name" value="USP_CS"/>
</dbReference>
<evidence type="ECO:0000313" key="10">
    <source>
        <dbReference type="Proteomes" id="UP000485058"/>
    </source>
</evidence>
<dbReference type="GO" id="GO:0006508">
    <property type="term" value="P:proteolysis"/>
    <property type="evidence" value="ECO:0007669"/>
    <property type="project" value="UniProtKB-KW"/>
</dbReference>
<organism evidence="9 10">
    <name type="scientific">Haematococcus lacustris</name>
    <name type="common">Green alga</name>
    <name type="synonym">Haematococcus pluvialis</name>
    <dbReference type="NCBI Taxonomy" id="44745"/>
    <lineage>
        <taxon>Eukaryota</taxon>
        <taxon>Viridiplantae</taxon>
        <taxon>Chlorophyta</taxon>
        <taxon>core chlorophytes</taxon>
        <taxon>Chlorophyceae</taxon>
        <taxon>CS clade</taxon>
        <taxon>Chlamydomonadales</taxon>
        <taxon>Haematococcaceae</taxon>
        <taxon>Haematococcus</taxon>
    </lineage>
</organism>
<dbReference type="PANTHER" id="PTHR24006:SF758">
    <property type="entry name" value="UBIQUITIN CARBOXYL-TERMINAL HYDROLASE 36"/>
    <property type="match status" value="1"/>
</dbReference>
<feature type="domain" description="USP" evidence="8">
    <location>
        <begin position="19"/>
        <end position="288"/>
    </location>
</feature>
<dbReference type="GO" id="GO:0016579">
    <property type="term" value="P:protein deubiquitination"/>
    <property type="evidence" value="ECO:0007669"/>
    <property type="project" value="InterPro"/>
</dbReference>
<name>A0A699ZVL0_HAELA</name>
<reference evidence="9 10" key="1">
    <citation type="submission" date="2020-02" db="EMBL/GenBank/DDBJ databases">
        <title>Draft genome sequence of Haematococcus lacustris strain NIES-144.</title>
        <authorList>
            <person name="Morimoto D."/>
            <person name="Nakagawa S."/>
            <person name="Yoshida T."/>
            <person name="Sawayama S."/>
        </authorList>
    </citation>
    <scope>NUCLEOTIDE SEQUENCE [LARGE SCALE GENOMIC DNA]</scope>
    <source>
        <strain evidence="9 10">NIES-144</strain>
    </source>
</reference>